<dbReference type="AlphaFoldDB" id="A0AAV7EDB9"/>
<keyword evidence="3" id="KW-1185">Reference proteome</keyword>
<evidence type="ECO:0000256" key="1">
    <source>
        <dbReference type="SAM" id="MobiDB-lite"/>
    </source>
</evidence>
<proteinExistence type="predicted"/>
<feature type="compositionally biased region" description="Basic and acidic residues" evidence="1">
    <location>
        <begin position="209"/>
        <end position="228"/>
    </location>
</feature>
<dbReference type="Proteomes" id="UP000825729">
    <property type="component" value="Unassembled WGS sequence"/>
</dbReference>
<gene>
    <name evidence="2" type="ORF">H6P81_012417</name>
</gene>
<feature type="region of interest" description="Disordered" evidence="1">
    <location>
        <begin position="178"/>
        <end position="335"/>
    </location>
</feature>
<organism evidence="2 3">
    <name type="scientific">Aristolochia fimbriata</name>
    <name type="common">White veined hardy Dutchman's pipe vine</name>
    <dbReference type="NCBI Taxonomy" id="158543"/>
    <lineage>
        <taxon>Eukaryota</taxon>
        <taxon>Viridiplantae</taxon>
        <taxon>Streptophyta</taxon>
        <taxon>Embryophyta</taxon>
        <taxon>Tracheophyta</taxon>
        <taxon>Spermatophyta</taxon>
        <taxon>Magnoliopsida</taxon>
        <taxon>Magnoliidae</taxon>
        <taxon>Piperales</taxon>
        <taxon>Aristolochiaceae</taxon>
        <taxon>Aristolochia</taxon>
    </lineage>
</organism>
<name>A0AAV7EDB9_ARIFI</name>
<feature type="compositionally biased region" description="Basic residues" evidence="1">
    <location>
        <begin position="322"/>
        <end position="331"/>
    </location>
</feature>
<reference evidence="2 3" key="1">
    <citation type="submission" date="2021-07" db="EMBL/GenBank/DDBJ databases">
        <title>The Aristolochia fimbriata genome: insights into angiosperm evolution, floral development and chemical biosynthesis.</title>
        <authorList>
            <person name="Jiao Y."/>
        </authorList>
    </citation>
    <scope>NUCLEOTIDE SEQUENCE [LARGE SCALE GENOMIC DNA]</scope>
    <source>
        <strain evidence="2">IBCAS-2021</strain>
        <tissue evidence="2">Leaf</tissue>
    </source>
</reference>
<feature type="region of interest" description="Disordered" evidence="1">
    <location>
        <begin position="352"/>
        <end position="379"/>
    </location>
</feature>
<evidence type="ECO:0000313" key="2">
    <source>
        <dbReference type="EMBL" id="KAG9446289.1"/>
    </source>
</evidence>
<feature type="compositionally biased region" description="Basic and acidic residues" evidence="1">
    <location>
        <begin position="297"/>
        <end position="311"/>
    </location>
</feature>
<feature type="compositionally biased region" description="Polar residues" evidence="1">
    <location>
        <begin position="178"/>
        <end position="189"/>
    </location>
</feature>
<protein>
    <submittedName>
        <fullName evidence="2">Uncharacterized protein</fullName>
    </submittedName>
</protein>
<comment type="caution">
    <text evidence="2">The sequence shown here is derived from an EMBL/GenBank/DDBJ whole genome shotgun (WGS) entry which is preliminary data.</text>
</comment>
<dbReference type="EMBL" id="JAINDJ010000005">
    <property type="protein sequence ID" value="KAG9446289.1"/>
    <property type="molecule type" value="Genomic_DNA"/>
</dbReference>
<feature type="compositionally biased region" description="Basic and acidic residues" evidence="1">
    <location>
        <begin position="367"/>
        <end position="379"/>
    </location>
</feature>
<evidence type="ECO:0000313" key="3">
    <source>
        <dbReference type="Proteomes" id="UP000825729"/>
    </source>
</evidence>
<sequence>MPNPTLRLRWTLEGTFPMEVIFCQIKSRCKRSELCDFNRAFVLLQENKHKLTRRCFVGEREYKSSSTITGRLSGGCRAGQPNRLCVGRAVSVPFWDYTESFVPPLVDTQNQGHVLLKNDEKRGVGVDSWGVMGIGGSKPESSDGGVVQAGLLPVRRKIEEIRRRRKLQHRDSIVSTTELLNTDDTSSAASPGDCGVPEKVDAGATDGTEAAKDVKDAKEAPELFKVPETDTESDDSEISKHPPRRDSDEESTLRISVAKRDVGAPDRDRCYADMPKSPSFRHFAEIDTQFESDESGIDDHHQGKGSEEEKSQTAAAAAAKKQQIKKKKGRKLSSFTRGPAVCGLLHVQSCYSVPQDSPRSSKPGGDQSHERRKSIEKPA</sequence>
<accession>A0AAV7EDB9</accession>
<feature type="compositionally biased region" description="Basic and acidic residues" evidence="1">
    <location>
        <begin position="258"/>
        <end position="271"/>
    </location>
</feature>
<feature type="compositionally biased region" description="Basic and acidic residues" evidence="1">
    <location>
        <begin position="237"/>
        <end position="247"/>
    </location>
</feature>